<dbReference type="InterPro" id="IPR036440">
    <property type="entry name" value="Peptidase_C15-like_sf"/>
</dbReference>
<name>A0A0D2BDP6_9EURO</name>
<feature type="compositionally biased region" description="Basic and acidic residues" evidence="5">
    <location>
        <begin position="193"/>
        <end position="208"/>
    </location>
</feature>
<feature type="region of interest" description="Disordered" evidence="5">
    <location>
        <begin position="193"/>
        <end position="213"/>
    </location>
</feature>
<dbReference type="RefSeq" id="XP_016255838.1">
    <property type="nucleotide sequence ID" value="XM_016388910.1"/>
</dbReference>
<dbReference type="VEuPathDB" id="FungiDB:PV07_02308"/>
<dbReference type="GO" id="GO:0006508">
    <property type="term" value="P:proteolysis"/>
    <property type="evidence" value="ECO:0007669"/>
    <property type="project" value="UniProtKB-KW"/>
</dbReference>
<dbReference type="STRING" id="569365.A0A0D2BDP6"/>
<dbReference type="AlphaFoldDB" id="A0A0D2BDP6"/>
<dbReference type="OrthoDB" id="407146at2759"/>
<evidence type="ECO:0000313" key="7">
    <source>
        <dbReference type="Proteomes" id="UP000054466"/>
    </source>
</evidence>
<evidence type="ECO:0000256" key="2">
    <source>
        <dbReference type="ARBA" id="ARBA00022670"/>
    </source>
</evidence>
<reference evidence="6 7" key="1">
    <citation type="submission" date="2015-01" db="EMBL/GenBank/DDBJ databases">
        <title>The Genome Sequence of Cladophialophora immunda CBS83496.</title>
        <authorList>
            <consortium name="The Broad Institute Genomics Platform"/>
            <person name="Cuomo C."/>
            <person name="de Hoog S."/>
            <person name="Gorbushina A."/>
            <person name="Stielow B."/>
            <person name="Teixiera M."/>
            <person name="Abouelleil A."/>
            <person name="Chapman S.B."/>
            <person name="Priest M."/>
            <person name="Young S.K."/>
            <person name="Wortman J."/>
            <person name="Nusbaum C."/>
            <person name="Birren B."/>
        </authorList>
    </citation>
    <scope>NUCLEOTIDE SEQUENCE [LARGE SCALE GENOMIC DNA]</scope>
    <source>
        <strain evidence="6 7">CBS 83496</strain>
    </source>
</reference>
<comment type="similarity">
    <text evidence="1">Belongs to the peptidase C15 family.</text>
</comment>
<feature type="compositionally biased region" description="Low complexity" evidence="5">
    <location>
        <begin position="311"/>
        <end position="326"/>
    </location>
</feature>
<proteinExistence type="inferred from homology"/>
<feature type="region of interest" description="Disordered" evidence="5">
    <location>
        <begin position="281"/>
        <end position="330"/>
    </location>
</feature>
<dbReference type="GeneID" id="27341502"/>
<evidence type="ECO:0000256" key="3">
    <source>
        <dbReference type="ARBA" id="ARBA00022801"/>
    </source>
</evidence>
<dbReference type="PANTHER" id="PTHR23402:SF1">
    <property type="entry name" value="PYROGLUTAMYL-PEPTIDASE I"/>
    <property type="match status" value="1"/>
</dbReference>
<dbReference type="Proteomes" id="UP000054466">
    <property type="component" value="Unassembled WGS sequence"/>
</dbReference>
<evidence type="ECO:0000256" key="1">
    <source>
        <dbReference type="ARBA" id="ARBA00006641"/>
    </source>
</evidence>
<dbReference type="InterPro" id="IPR016125">
    <property type="entry name" value="Peptidase_C15-like"/>
</dbReference>
<keyword evidence="2" id="KW-0645">Protease</keyword>
<organism evidence="6 7">
    <name type="scientific">Cladophialophora immunda</name>
    <dbReference type="NCBI Taxonomy" id="569365"/>
    <lineage>
        <taxon>Eukaryota</taxon>
        <taxon>Fungi</taxon>
        <taxon>Dikarya</taxon>
        <taxon>Ascomycota</taxon>
        <taxon>Pezizomycotina</taxon>
        <taxon>Eurotiomycetes</taxon>
        <taxon>Chaetothyriomycetidae</taxon>
        <taxon>Chaetothyriales</taxon>
        <taxon>Herpotrichiellaceae</taxon>
        <taxon>Cladophialophora</taxon>
    </lineage>
</organism>
<evidence type="ECO:0000256" key="5">
    <source>
        <dbReference type="SAM" id="MobiDB-lite"/>
    </source>
</evidence>
<keyword evidence="3" id="KW-0378">Hydrolase</keyword>
<evidence type="ECO:0000313" key="6">
    <source>
        <dbReference type="EMBL" id="KIW35622.1"/>
    </source>
</evidence>
<keyword evidence="4" id="KW-0788">Thiol protease</keyword>
<dbReference type="HOGENOM" id="CLU_043960_0_1_1"/>
<accession>A0A0D2BDP6</accession>
<dbReference type="Pfam" id="PF01470">
    <property type="entry name" value="Peptidase_C15"/>
    <property type="match status" value="1"/>
</dbReference>
<gene>
    <name evidence="6" type="ORF">PV07_02308</name>
</gene>
<dbReference type="Gene3D" id="3.40.630.20">
    <property type="entry name" value="Peptidase C15, pyroglutamyl peptidase I-like"/>
    <property type="match status" value="1"/>
</dbReference>
<feature type="compositionally biased region" description="Basic and acidic residues" evidence="5">
    <location>
        <begin position="281"/>
        <end position="302"/>
    </location>
</feature>
<dbReference type="PANTHER" id="PTHR23402">
    <property type="entry name" value="PROTEASE FAMILY C15 PYROGLUTAMYL-PEPTIDASE I-RELATED"/>
    <property type="match status" value="1"/>
</dbReference>
<evidence type="ECO:0000256" key="4">
    <source>
        <dbReference type="ARBA" id="ARBA00022807"/>
    </source>
</evidence>
<evidence type="ECO:0008006" key="8">
    <source>
        <dbReference type="Google" id="ProtNLM"/>
    </source>
</evidence>
<keyword evidence="7" id="KW-1185">Reference proteome</keyword>
<dbReference type="GO" id="GO:0008234">
    <property type="term" value="F:cysteine-type peptidase activity"/>
    <property type="evidence" value="ECO:0007669"/>
    <property type="project" value="UniProtKB-KW"/>
</dbReference>
<dbReference type="SUPFAM" id="SSF53182">
    <property type="entry name" value="Pyrrolidone carboxyl peptidase (pyroglutamate aminopeptidase)"/>
    <property type="match status" value="1"/>
</dbReference>
<protein>
    <recommendedName>
        <fullName evidence="8">Peptidase C15, pyroglutamyl peptidase I-like protein</fullName>
    </recommendedName>
</protein>
<dbReference type="EMBL" id="KN847040">
    <property type="protein sequence ID" value="KIW35622.1"/>
    <property type="molecule type" value="Genomic_DNA"/>
</dbReference>
<sequence length="406" mass="44424">MGDAGPLTPDPLLHEAGAAEDGQVEADAAPPLREVKVLVTGFGPFKSFLINPSWLIASALPDELYPSQSTVSPHKAPDYKIKLLVYPSAIRVSYSTVSTTVPTLIATHSPDFILHIGMAGGRDCYSLETRGHRDHYRIKDVDDCDGFTWGESRWRSEGIPEVLYVGWDEVDVLARWEDGVQMGLRERGFLGTGEREKALSETGKRENEAETPATRAVPLIPVGRASIPMNLMWGTSNMPVSSTKADEHRRKAMVKLSCDAGRFLCEYALFESLSRRWLEGQRRKEGDDDVARGDRQAADHQQADSTSSSASPEVDVSPSSGSGSFRSDSDLAPERVGKVAFLHVPGWTGVEDINRGVMVAEEAIRALVGSWEDGYRRNGIGAKVVPQAYTKQHSEDAGRVASTWRA</sequence>